<dbReference type="Gene3D" id="1.10.287.950">
    <property type="entry name" value="Methyl-accepting chemotaxis protein"/>
    <property type="match status" value="1"/>
</dbReference>
<keyword evidence="3" id="KW-1185">Reference proteome</keyword>
<dbReference type="SUPFAM" id="SSF58104">
    <property type="entry name" value="Methyl-accepting chemotaxis protein (MCP) signaling domain"/>
    <property type="match status" value="1"/>
</dbReference>
<accession>A0ABY7TYH7</accession>
<evidence type="ECO:0000313" key="2">
    <source>
        <dbReference type="EMBL" id="WCT78333.1"/>
    </source>
</evidence>
<feature type="region of interest" description="Disordered" evidence="1">
    <location>
        <begin position="1"/>
        <end position="21"/>
    </location>
</feature>
<protein>
    <submittedName>
        <fullName evidence="2">Chemotaxis protein</fullName>
    </submittedName>
</protein>
<dbReference type="EMBL" id="CP117417">
    <property type="protein sequence ID" value="WCT78333.1"/>
    <property type="molecule type" value="Genomic_DNA"/>
</dbReference>
<reference evidence="2 3" key="1">
    <citation type="submission" date="2023-02" db="EMBL/GenBank/DDBJ databases">
        <title>Genome sequence of Novosphingobium humi KACC 19094.</title>
        <authorList>
            <person name="Kim S."/>
            <person name="Heo J."/>
            <person name="Kwon S.-W."/>
        </authorList>
    </citation>
    <scope>NUCLEOTIDE SEQUENCE [LARGE SCALE GENOMIC DNA]</scope>
    <source>
        <strain evidence="2 3">KACC 19094</strain>
    </source>
</reference>
<evidence type="ECO:0000256" key="1">
    <source>
        <dbReference type="SAM" id="MobiDB-lite"/>
    </source>
</evidence>
<dbReference type="RefSeq" id="WP_273618662.1">
    <property type="nucleotide sequence ID" value="NZ_CP117417.1"/>
</dbReference>
<organism evidence="2 3">
    <name type="scientific">Novosphingobium humi</name>
    <dbReference type="NCBI Taxonomy" id="2282397"/>
    <lineage>
        <taxon>Bacteria</taxon>
        <taxon>Pseudomonadati</taxon>
        <taxon>Pseudomonadota</taxon>
        <taxon>Alphaproteobacteria</taxon>
        <taxon>Sphingomonadales</taxon>
        <taxon>Sphingomonadaceae</taxon>
        <taxon>Novosphingobium</taxon>
    </lineage>
</organism>
<feature type="region of interest" description="Disordered" evidence="1">
    <location>
        <begin position="555"/>
        <end position="581"/>
    </location>
</feature>
<dbReference type="Proteomes" id="UP001218231">
    <property type="component" value="Chromosome"/>
</dbReference>
<name>A0ABY7TYH7_9SPHN</name>
<sequence>MKHARFTLVENNPAPASGQTADAQSGMADIVASLDSRFIPAGETLARLVEAMGAVLSGLDTMSRVLGEDSGEDSEAAEALLCAARQLREAPARQTERSRQVAALAAVMQQLSTHSAEIARILTVLEFYTVNLKIAAAGADEFVEFANDMSVKLKSGSREVEAFNNQIKLMQSSLADMRRVDDVLARECARVIPQVPDRLVQEVDQLRSRQMWLAQVAAFSRDIILRLQGRVGDALGAMQIGDITRQRLEHVLDGCRALEQALADPDAADKDGTRGHMLRLYGDQLADLARDFIAQTGDLLDALGALGPDCAELLNHGHRDGMMQQSGHFLRDLGDCIAGAHGMTSQLQRANEKAVEIADVVVQVVHALRQRVQTIESLRFDVDYMAINVNIRARRDAQIGRPVAVIADEIRICSQQLAELILGIAQVADDLGVQSEAFEIGHEAGAQSGVDTMLANALSIIQQGAGQSEEAMAEVDQRAQGIAGMIDVACDELSICGELSESLRAMTDSFTVLAGVDQADPDAASPHPAALLMEDLARRYTMSSERRVHDRHLLPGMAPLTGASTGHAEVSGAINPPPDDDDALFDDALF</sequence>
<gene>
    <name evidence="2" type="ORF">PQ457_05005</name>
</gene>
<evidence type="ECO:0000313" key="3">
    <source>
        <dbReference type="Proteomes" id="UP001218231"/>
    </source>
</evidence>
<proteinExistence type="predicted"/>